<dbReference type="RefSeq" id="WP_236864345.1">
    <property type="nucleotide sequence ID" value="NZ_BAABAZ010000004.1"/>
</dbReference>
<evidence type="ECO:0000313" key="2">
    <source>
        <dbReference type="EMBL" id="GAA4283190.1"/>
    </source>
</evidence>
<proteinExistence type="predicted"/>
<gene>
    <name evidence="2" type="ORF">GCM10022261_07210</name>
</gene>
<reference evidence="3" key="1">
    <citation type="journal article" date="2019" name="Int. J. Syst. Evol. Microbiol.">
        <title>The Global Catalogue of Microorganisms (GCM) 10K type strain sequencing project: providing services to taxonomists for standard genome sequencing and annotation.</title>
        <authorList>
            <consortium name="The Broad Institute Genomics Platform"/>
            <consortium name="The Broad Institute Genome Sequencing Center for Infectious Disease"/>
            <person name="Wu L."/>
            <person name="Ma J."/>
        </authorList>
    </citation>
    <scope>NUCLEOTIDE SEQUENCE [LARGE SCALE GENOMIC DNA]</scope>
    <source>
        <strain evidence="3">JCM 17458</strain>
    </source>
</reference>
<evidence type="ECO:0000259" key="1">
    <source>
        <dbReference type="Pfam" id="PF14534"/>
    </source>
</evidence>
<dbReference type="Pfam" id="PF14534">
    <property type="entry name" value="DUF4440"/>
    <property type="match status" value="1"/>
</dbReference>
<dbReference type="InterPro" id="IPR027843">
    <property type="entry name" value="DUF4440"/>
</dbReference>
<protein>
    <recommendedName>
        <fullName evidence="1">DUF4440 domain-containing protein</fullName>
    </recommendedName>
</protein>
<name>A0ABP8EGX2_9MICO</name>
<dbReference type="Proteomes" id="UP001501586">
    <property type="component" value="Unassembled WGS sequence"/>
</dbReference>
<dbReference type="InterPro" id="IPR032710">
    <property type="entry name" value="NTF2-like_dom_sf"/>
</dbReference>
<accession>A0ABP8EGX2</accession>
<feature type="domain" description="DUF4440" evidence="1">
    <location>
        <begin position="23"/>
        <end position="122"/>
    </location>
</feature>
<keyword evidence="3" id="KW-1185">Reference proteome</keyword>
<organism evidence="2 3">
    <name type="scientific">Brevibacterium daeguense</name>
    <dbReference type="NCBI Taxonomy" id="909936"/>
    <lineage>
        <taxon>Bacteria</taxon>
        <taxon>Bacillati</taxon>
        <taxon>Actinomycetota</taxon>
        <taxon>Actinomycetes</taxon>
        <taxon>Micrococcales</taxon>
        <taxon>Brevibacteriaceae</taxon>
        <taxon>Brevibacterium</taxon>
    </lineage>
</organism>
<comment type="caution">
    <text evidence="2">The sequence shown here is derived from an EMBL/GenBank/DDBJ whole genome shotgun (WGS) entry which is preliminary data.</text>
</comment>
<sequence length="136" mass="14981">MAATDSAEPAAEAEGELASFIPRWAEAIVTNEVERIAAFTAENWILIDRPGVISRQAFHDVVAAGELRHDRMTHEVLGIDRYGPVAVVRTHCCNTGSFQGQPIEADEWTTNLLVQGPEGWRCVLTQLTPRDRSAPE</sequence>
<evidence type="ECO:0000313" key="3">
    <source>
        <dbReference type="Proteomes" id="UP001501586"/>
    </source>
</evidence>
<dbReference type="EMBL" id="BAABAZ010000004">
    <property type="protein sequence ID" value="GAA4283190.1"/>
    <property type="molecule type" value="Genomic_DNA"/>
</dbReference>
<dbReference type="Gene3D" id="3.10.450.50">
    <property type="match status" value="1"/>
</dbReference>
<dbReference type="SUPFAM" id="SSF54427">
    <property type="entry name" value="NTF2-like"/>
    <property type="match status" value="1"/>
</dbReference>